<dbReference type="Proteomes" id="UP000823927">
    <property type="component" value="Unassembled WGS sequence"/>
</dbReference>
<comment type="caution">
    <text evidence="2">The sequence shown here is derived from an EMBL/GenBank/DDBJ whole genome shotgun (WGS) entry which is preliminary data.</text>
</comment>
<dbReference type="SUPFAM" id="SSF81301">
    <property type="entry name" value="Nucleotidyltransferase"/>
    <property type="match status" value="1"/>
</dbReference>
<name>A0A9D1F497_9FIRM</name>
<gene>
    <name evidence="2" type="ORF">IAB46_06575</name>
</gene>
<evidence type="ECO:0000313" key="2">
    <source>
        <dbReference type="EMBL" id="HIS47211.1"/>
    </source>
</evidence>
<dbReference type="CDD" id="cd05403">
    <property type="entry name" value="NT_KNTase_like"/>
    <property type="match status" value="1"/>
</dbReference>
<dbReference type="InterPro" id="IPR002934">
    <property type="entry name" value="Polymerase_NTP_transf_dom"/>
</dbReference>
<reference evidence="2" key="2">
    <citation type="journal article" date="2021" name="PeerJ">
        <title>Extensive microbial diversity within the chicken gut microbiome revealed by metagenomics and culture.</title>
        <authorList>
            <person name="Gilroy R."/>
            <person name="Ravi A."/>
            <person name="Getino M."/>
            <person name="Pursley I."/>
            <person name="Horton D.L."/>
            <person name="Alikhan N.F."/>
            <person name="Baker D."/>
            <person name="Gharbi K."/>
            <person name="Hall N."/>
            <person name="Watson M."/>
            <person name="Adriaenssens E.M."/>
            <person name="Foster-Nyarko E."/>
            <person name="Jarju S."/>
            <person name="Secka A."/>
            <person name="Antonio M."/>
            <person name="Oren A."/>
            <person name="Chaudhuri R.R."/>
            <person name="La Ragione R."/>
            <person name="Hildebrand F."/>
            <person name="Pallen M.J."/>
        </authorList>
    </citation>
    <scope>NUCLEOTIDE SEQUENCE</scope>
    <source>
        <strain evidence="2">CHK178-757</strain>
    </source>
</reference>
<dbReference type="AlphaFoldDB" id="A0A9D1F497"/>
<evidence type="ECO:0000313" key="3">
    <source>
        <dbReference type="Proteomes" id="UP000823927"/>
    </source>
</evidence>
<organism evidence="2 3">
    <name type="scientific">Candidatus Scybalocola faecigallinarum</name>
    <dbReference type="NCBI Taxonomy" id="2840941"/>
    <lineage>
        <taxon>Bacteria</taxon>
        <taxon>Bacillati</taxon>
        <taxon>Bacillota</taxon>
        <taxon>Clostridia</taxon>
        <taxon>Lachnospirales</taxon>
        <taxon>Lachnospiraceae</taxon>
        <taxon>Lachnospiraceae incertae sedis</taxon>
        <taxon>Candidatus Scybalocola (ex Gilroy et al. 2021)</taxon>
    </lineage>
</organism>
<dbReference type="Pfam" id="PF01909">
    <property type="entry name" value="NTP_transf_2"/>
    <property type="match status" value="1"/>
</dbReference>
<dbReference type="GO" id="GO:0016779">
    <property type="term" value="F:nucleotidyltransferase activity"/>
    <property type="evidence" value="ECO:0007669"/>
    <property type="project" value="InterPro"/>
</dbReference>
<sequence length="222" mass="25275">MEIKEWMENYKAAVTKQFGSRIWFMGIQGSYGRGEAMPDSDIDVVLILDQVTGEDLAAYRAVLEPLPQRDKICGFVSGKNELLAWEPSDLFQFFYDTTPIMGSLDVLLERITRQDIERAVRLGACNVYHMCVHNLVHEQSMEILQSLYKSVAFTLQAVAFLEKGIYEKKKSALADLLSPNDRRVLDAGMSLKAKDSLLDNELTEFSSLLLDWASKKMEEYQD</sequence>
<feature type="domain" description="Polymerase nucleotidyl transferase" evidence="1">
    <location>
        <begin position="27"/>
        <end position="68"/>
    </location>
</feature>
<dbReference type="Gene3D" id="3.30.460.10">
    <property type="entry name" value="Beta Polymerase, domain 2"/>
    <property type="match status" value="1"/>
</dbReference>
<reference evidence="2" key="1">
    <citation type="submission" date="2020-10" db="EMBL/GenBank/DDBJ databases">
        <authorList>
            <person name="Gilroy R."/>
        </authorList>
    </citation>
    <scope>NUCLEOTIDE SEQUENCE</scope>
    <source>
        <strain evidence="2">CHK178-757</strain>
    </source>
</reference>
<dbReference type="InterPro" id="IPR043519">
    <property type="entry name" value="NT_sf"/>
</dbReference>
<evidence type="ECO:0000259" key="1">
    <source>
        <dbReference type="Pfam" id="PF01909"/>
    </source>
</evidence>
<accession>A0A9D1F497</accession>
<protein>
    <submittedName>
        <fullName evidence="2">Nucleotidyltransferase domain-containing protein</fullName>
    </submittedName>
</protein>
<proteinExistence type="predicted"/>
<dbReference type="EMBL" id="DVIT01000025">
    <property type="protein sequence ID" value="HIS47211.1"/>
    <property type="molecule type" value="Genomic_DNA"/>
</dbReference>